<proteinExistence type="predicted"/>
<gene>
    <name evidence="2" type="ORF">VTL71DRAFT_7239</name>
</gene>
<name>A0ABR4BXL5_9HELO</name>
<accession>A0ABR4BXL5</accession>
<dbReference type="Proteomes" id="UP001595075">
    <property type="component" value="Unassembled WGS sequence"/>
</dbReference>
<sequence length="98" mass="10359">MQFNILLISAFAAVALGQSIVVGNNPLCKPQNDCCYAGADGGLKGCENQISHENCAQSNYRAAMCFNHGVKPAQCNADCDGYGVVVGITTSLRLLNLY</sequence>
<evidence type="ECO:0000313" key="2">
    <source>
        <dbReference type="EMBL" id="KAL2061861.1"/>
    </source>
</evidence>
<protein>
    <submittedName>
        <fullName evidence="2">Uncharacterized protein</fullName>
    </submittedName>
</protein>
<evidence type="ECO:0000256" key="1">
    <source>
        <dbReference type="SAM" id="SignalP"/>
    </source>
</evidence>
<evidence type="ECO:0000313" key="3">
    <source>
        <dbReference type="Proteomes" id="UP001595075"/>
    </source>
</evidence>
<keyword evidence="3" id="KW-1185">Reference proteome</keyword>
<feature type="signal peptide" evidence="1">
    <location>
        <begin position="1"/>
        <end position="17"/>
    </location>
</feature>
<dbReference type="EMBL" id="JAZHXI010000018">
    <property type="protein sequence ID" value="KAL2061861.1"/>
    <property type="molecule type" value="Genomic_DNA"/>
</dbReference>
<keyword evidence="1" id="KW-0732">Signal</keyword>
<reference evidence="2 3" key="1">
    <citation type="journal article" date="2024" name="Commun. Biol.">
        <title>Comparative genomic analysis of thermophilic fungi reveals convergent evolutionary adaptations and gene losses.</title>
        <authorList>
            <person name="Steindorff A.S."/>
            <person name="Aguilar-Pontes M.V."/>
            <person name="Robinson A.J."/>
            <person name="Andreopoulos B."/>
            <person name="LaButti K."/>
            <person name="Kuo A."/>
            <person name="Mondo S."/>
            <person name="Riley R."/>
            <person name="Otillar R."/>
            <person name="Haridas S."/>
            <person name="Lipzen A."/>
            <person name="Grimwood J."/>
            <person name="Schmutz J."/>
            <person name="Clum A."/>
            <person name="Reid I.D."/>
            <person name="Moisan M.C."/>
            <person name="Butler G."/>
            <person name="Nguyen T.T.M."/>
            <person name="Dewar K."/>
            <person name="Conant G."/>
            <person name="Drula E."/>
            <person name="Henrissat B."/>
            <person name="Hansel C."/>
            <person name="Singer S."/>
            <person name="Hutchinson M.I."/>
            <person name="de Vries R.P."/>
            <person name="Natvig D.O."/>
            <person name="Powell A.J."/>
            <person name="Tsang A."/>
            <person name="Grigoriev I.V."/>
        </authorList>
    </citation>
    <scope>NUCLEOTIDE SEQUENCE [LARGE SCALE GENOMIC DNA]</scope>
    <source>
        <strain evidence="2 3">CBS 494.80</strain>
    </source>
</reference>
<organism evidence="2 3">
    <name type="scientific">Oculimacula yallundae</name>
    <dbReference type="NCBI Taxonomy" id="86028"/>
    <lineage>
        <taxon>Eukaryota</taxon>
        <taxon>Fungi</taxon>
        <taxon>Dikarya</taxon>
        <taxon>Ascomycota</taxon>
        <taxon>Pezizomycotina</taxon>
        <taxon>Leotiomycetes</taxon>
        <taxon>Helotiales</taxon>
        <taxon>Ploettnerulaceae</taxon>
        <taxon>Oculimacula</taxon>
    </lineage>
</organism>
<comment type="caution">
    <text evidence="2">The sequence shown here is derived from an EMBL/GenBank/DDBJ whole genome shotgun (WGS) entry which is preliminary data.</text>
</comment>
<feature type="chain" id="PRO_5045163272" evidence="1">
    <location>
        <begin position="18"/>
        <end position="98"/>
    </location>
</feature>